<comment type="similarity">
    <text evidence="1">Belongs to the peptidase S33 family.</text>
</comment>
<dbReference type="SUPFAM" id="SSF53474">
    <property type="entry name" value="alpha/beta-Hydrolases"/>
    <property type="match status" value="1"/>
</dbReference>
<feature type="chain" id="PRO_5038983909" evidence="4">
    <location>
        <begin position="20"/>
        <end position="500"/>
    </location>
</feature>
<evidence type="ECO:0000256" key="1">
    <source>
        <dbReference type="ARBA" id="ARBA00010088"/>
    </source>
</evidence>
<dbReference type="Pfam" id="PF00561">
    <property type="entry name" value="Abhydrolase_1"/>
    <property type="match status" value="1"/>
</dbReference>
<evidence type="ECO:0000313" key="8">
    <source>
        <dbReference type="Proteomes" id="UP000622552"/>
    </source>
</evidence>
<feature type="domain" description="Peptidase S33 tripeptidyl aminopeptidase-like C-terminal" evidence="6">
    <location>
        <begin position="397"/>
        <end position="497"/>
    </location>
</feature>
<dbReference type="Pfam" id="PF08386">
    <property type="entry name" value="Abhydrolase_4"/>
    <property type="match status" value="1"/>
</dbReference>
<evidence type="ECO:0000313" key="7">
    <source>
        <dbReference type="EMBL" id="MBG6137958.1"/>
    </source>
</evidence>
<dbReference type="AlphaFoldDB" id="A0A8J7GCD5"/>
<keyword evidence="8" id="KW-1185">Reference proteome</keyword>
<sequence length="500" mass="52139">MSTGKRSIAVLLVLTAALAGCTGPKSRWTQPAPAGTTAARGLAWSPCRGLRVSANTVLDCATLAVPQDWARPAGATLDLALVRARRTGQENRIGSLVLNPGGPGSSGIDYATYFAGAVPVELLKRFDVVGFDPRGVGRSTPVECIPDAEKDAAIGADPDPVTDAQFAEVAGQFRRIGEVCGAKYGATLRAFSTQQTAQDIEAIRLAVGDPKLTYLGYSYGTLLGAVYAHRYPTTIRAAVLDGAVDPGKDPVASAEGQAAGFELAFTNFAAWCATAGASTCPVGPDARATADRILAAARARPATSGTRQATSGWIFLAIVGSLYQRDEWPQLAAALADVRDGDPARVFRIADGYYGRDAQGHYSNLLDANTAVNCADSAKDPTAEQVRVLQGQWRAKYPLFGANLALGLLTCTYWPGGRDPFSAGPATGAPPLLVVGTRGDPATPYEQTAALATLLGTGRVLTWDGDGHTAYPNTRCVVEAVDRYLIDLVVPPAGTVCPAT</sequence>
<gene>
    <name evidence="7" type="ORF">IW245_004152</name>
</gene>
<dbReference type="InterPro" id="IPR000073">
    <property type="entry name" value="AB_hydrolase_1"/>
</dbReference>
<keyword evidence="2 4" id="KW-0732">Signal</keyword>
<evidence type="ECO:0000256" key="3">
    <source>
        <dbReference type="ARBA" id="ARBA00022801"/>
    </source>
</evidence>
<organism evidence="7 8">
    <name type="scientific">Longispora fulva</name>
    <dbReference type="NCBI Taxonomy" id="619741"/>
    <lineage>
        <taxon>Bacteria</taxon>
        <taxon>Bacillati</taxon>
        <taxon>Actinomycetota</taxon>
        <taxon>Actinomycetes</taxon>
        <taxon>Micromonosporales</taxon>
        <taxon>Micromonosporaceae</taxon>
        <taxon>Longispora</taxon>
    </lineage>
</organism>
<dbReference type="PROSITE" id="PS51257">
    <property type="entry name" value="PROKAR_LIPOPROTEIN"/>
    <property type="match status" value="1"/>
</dbReference>
<dbReference type="InterPro" id="IPR051601">
    <property type="entry name" value="Serine_prot/Carboxylest_S33"/>
</dbReference>
<proteinExistence type="inferred from homology"/>
<dbReference type="InterPro" id="IPR013595">
    <property type="entry name" value="Pept_S33_TAP-like_C"/>
</dbReference>
<dbReference type="RefSeq" id="WP_197004765.1">
    <property type="nucleotide sequence ID" value="NZ_BONS01000017.1"/>
</dbReference>
<reference evidence="7" key="1">
    <citation type="submission" date="2020-11" db="EMBL/GenBank/DDBJ databases">
        <title>Sequencing the genomes of 1000 actinobacteria strains.</title>
        <authorList>
            <person name="Klenk H.-P."/>
        </authorList>
    </citation>
    <scope>NUCLEOTIDE SEQUENCE</scope>
    <source>
        <strain evidence="7">DSM 45356</strain>
    </source>
</reference>
<dbReference type="GO" id="GO:0016787">
    <property type="term" value="F:hydrolase activity"/>
    <property type="evidence" value="ECO:0007669"/>
    <property type="project" value="UniProtKB-KW"/>
</dbReference>
<dbReference type="EMBL" id="JADOUF010000001">
    <property type="protein sequence ID" value="MBG6137958.1"/>
    <property type="molecule type" value="Genomic_DNA"/>
</dbReference>
<dbReference type="Gene3D" id="3.40.50.1820">
    <property type="entry name" value="alpha/beta hydrolase"/>
    <property type="match status" value="1"/>
</dbReference>
<dbReference type="Proteomes" id="UP000622552">
    <property type="component" value="Unassembled WGS sequence"/>
</dbReference>
<accession>A0A8J7GCD5</accession>
<dbReference type="PANTHER" id="PTHR43248:SF29">
    <property type="entry name" value="TRIPEPTIDYL AMINOPEPTIDASE"/>
    <property type="match status" value="1"/>
</dbReference>
<evidence type="ECO:0000256" key="4">
    <source>
        <dbReference type="SAM" id="SignalP"/>
    </source>
</evidence>
<feature type="signal peptide" evidence="4">
    <location>
        <begin position="1"/>
        <end position="19"/>
    </location>
</feature>
<evidence type="ECO:0000259" key="5">
    <source>
        <dbReference type="Pfam" id="PF00561"/>
    </source>
</evidence>
<keyword evidence="3" id="KW-0378">Hydrolase</keyword>
<protein>
    <submittedName>
        <fullName evidence="7">Pimeloyl-ACP methyl ester carboxylesterase</fullName>
    </submittedName>
</protein>
<dbReference type="PANTHER" id="PTHR43248">
    <property type="entry name" value="2-SUCCINYL-6-HYDROXY-2,4-CYCLOHEXADIENE-1-CARBOXYLATE SYNTHASE"/>
    <property type="match status" value="1"/>
</dbReference>
<name>A0A8J7GCD5_9ACTN</name>
<dbReference type="InterPro" id="IPR029058">
    <property type="entry name" value="AB_hydrolase_fold"/>
</dbReference>
<comment type="caution">
    <text evidence="7">The sequence shown here is derived from an EMBL/GenBank/DDBJ whole genome shotgun (WGS) entry which is preliminary data.</text>
</comment>
<evidence type="ECO:0000256" key="2">
    <source>
        <dbReference type="ARBA" id="ARBA00022729"/>
    </source>
</evidence>
<evidence type="ECO:0000259" key="6">
    <source>
        <dbReference type="Pfam" id="PF08386"/>
    </source>
</evidence>
<feature type="domain" description="AB hydrolase-1" evidence="5">
    <location>
        <begin position="96"/>
        <end position="276"/>
    </location>
</feature>